<proteinExistence type="inferred from homology"/>
<feature type="transmembrane region" description="Helical" evidence="7">
    <location>
        <begin position="152"/>
        <end position="171"/>
    </location>
</feature>
<dbReference type="Pfam" id="PF09335">
    <property type="entry name" value="VTT_dom"/>
    <property type="match status" value="1"/>
</dbReference>
<keyword evidence="3 7" id="KW-1003">Cell membrane</keyword>
<evidence type="ECO:0000256" key="2">
    <source>
        <dbReference type="ARBA" id="ARBA00010792"/>
    </source>
</evidence>
<feature type="transmembrane region" description="Helical" evidence="7">
    <location>
        <begin position="52"/>
        <end position="79"/>
    </location>
</feature>
<name>A0A3N6N0K6_9BURK</name>
<evidence type="ECO:0000313" key="9">
    <source>
        <dbReference type="EMBL" id="RQH09828.1"/>
    </source>
</evidence>
<dbReference type="AlphaFoldDB" id="A0A3N6N0K6"/>
<feature type="domain" description="VTT" evidence="8">
    <location>
        <begin position="47"/>
        <end position="169"/>
    </location>
</feature>
<gene>
    <name evidence="9" type="ORF">D1Y85_01380</name>
</gene>
<evidence type="ECO:0000256" key="4">
    <source>
        <dbReference type="ARBA" id="ARBA00022692"/>
    </source>
</evidence>
<sequence length="223" mass="23830">MATFVQFVLQLDQDLEALLVQHGTLAYAILGAFIFCSVGVLPLVFLPADMLLFLSGALAAVGVLQPVWLAPVVVASAVAGQVFNYWLARAIAAVWQPKSGGWIDKLTARTRALYARHGAALLLYSPFIAIVRAVAPALAGATKMPFRRFVRFASAGAVIWVCTLAGPGYFFGNVPWVRAHLPAAMAIVIGAGVVALVVGVLWRGRRKRRTADPSLSGEESRCD</sequence>
<dbReference type="PANTHER" id="PTHR30353">
    <property type="entry name" value="INNER MEMBRANE PROTEIN DEDA-RELATED"/>
    <property type="match status" value="1"/>
</dbReference>
<dbReference type="InterPro" id="IPR032818">
    <property type="entry name" value="DedA-like"/>
</dbReference>
<comment type="caution">
    <text evidence="9">The sequence shown here is derived from an EMBL/GenBank/DDBJ whole genome shotgun (WGS) entry which is preliminary data.</text>
</comment>
<protein>
    <recommendedName>
        <fullName evidence="8">VTT domain-containing protein</fullName>
    </recommendedName>
</protein>
<dbReference type="Proteomes" id="UP000272778">
    <property type="component" value="Unassembled WGS sequence"/>
</dbReference>
<evidence type="ECO:0000256" key="5">
    <source>
        <dbReference type="ARBA" id="ARBA00022989"/>
    </source>
</evidence>
<keyword evidence="5 7" id="KW-1133">Transmembrane helix</keyword>
<dbReference type="EMBL" id="RQIS01000001">
    <property type="protein sequence ID" value="RQH09828.1"/>
    <property type="molecule type" value="Genomic_DNA"/>
</dbReference>
<keyword evidence="6 7" id="KW-0472">Membrane</keyword>
<keyword evidence="4 7" id="KW-0812">Transmembrane</keyword>
<dbReference type="GO" id="GO:0005886">
    <property type="term" value="C:plasma membrane"/>
    <property type="evidence" value="ECO:0007669"/>
    <property type="project" value="UniProtKB-SubCell"/>
</dbReference>
<reference evidence="9 10" key="1">
    <citation type="submission" date="2018-11" db="EMBL/GenBank/DDBJ databases">
        <title>Paraburkholderia sp. DHOA04, isolated from soil.</title>
        <authorList>
            <person name="Gao Z.-H."/>
            <person name="Qiu L.-H."/>
            <person name="Fu J.-C."/>
        </authorList>
    </citation>
    <scope>NUCLEOTIDE SEQUENCE [LARGE SCALE GENOMIC DNA]</scope>
    <source>
        <strain evidence="9 10">DHOA04</strain>
    </source>
</reference>
<evidence type="ECO:0000259" key="8">
    <source>
        <dbReference type="Pfam" id="PF09335"/>
    </source>
</evidence>
<feature type="transmembrane region" description="Helical" evidence="7">
    <location>
        <begin position="25"/>
        <end position="45"/>
    </location>
</feature>
<evidence type="ECO:0000256" key="6">
    <source>
        <dbReference type="ARBA" id="ARBA00023136"/>
    </source>
</evidence>
<organism evidence="9 10">
    <name type="scientific">Paraburkholderia dinghuensis</name>
    <dbReference type="NCBI Taxonomy" id="2305225"/>
    <lineage>
        <taxon>Bacteria</taxon>
        <taxon>Pseudomonadati</taxon>
        <taxon>Pseudomonadota</taxon>
        <taxon>Betaproteobacteria</taxon>
        <taxon>Burkholderiales</taxon>
        <taxon>Burkholderiaceae</taxon>
        <taxon>Paraburkholderia</taxon>
    </lineage>
</organism>
<dbReference type="OrthoDB" id="9813426at2"/>
<keyword evidence="10" id="KW-1185">Reference proteome</keyword>
<accession>A0A3N6N0K6</accession>
<evidence type="ECO:0000313" key="10">
    <source>
        <dbReference type="Proteomes" id="UP000272778"/>
    </source>
</evidence>
<evidence type="ECO:0000256" key="3">
    <source>
        <dbReference type="ARBA" id="ARBA00022475"/>
    </source>
</evidence>
<feature type="transmembrane region" description="Helical" evidence="7">
    <location>
        <begin position="121"/>
        <end position="140"/>
    </location>
</feature>
<evidence type="ECO:0000256" key="7">
    <source>
        <dbReference type="RuleBase" id="RU367016"/>
    </source>
</evidence>
<comment type="subcellular location">
    <subcellularLocation>
        <location evidence="1 7">Cell membrane</location>
        <topology evidence="1 7">Multi-pass membrane protein</topology>
    </subcellularLocation>
</comment>
<dbReference type="InterPro" id="IPR032816">
    <property type="entry name" value="VTT_dom"/>
</dbReference>
<comment type="similarity">
    <text evidence="2 7">Belongs to the DedA family.</text>
</comment>
<evidence type="ECO:0000256" key="1">
    <source>
        <dbReference type="ARBA" id="ARBA00004651"/>
    </source>
</evidence>
<feature type="transmembrane region" description="Helical" evidence="7">
    <location>
        <begin position="183"/>
        <end position="202"/>
    </location>
</feature>
<dbReference type="PANTHER" id="PTHR30353:SF0">
    <property type="entry name" value="TRANSMEMBRANE PROTEIN"/>
    <property type="match status" value="1"/>
</dbReference>
<dbReference type="RefSeq" id="WP_124149228.1">
    <property type="nucleotide sequence ID" value="NZ_RQIS01000001.1"/>
</dbReference>